<feature type="disulfide bond" evidence="32">
    <location>
        <begin position="227"/>
        <end position="238"/>
    </location>
</feature>
<feature type="disulfide bond" evidence="32">
    <location>
        <begin position="217"/>
        <end position="246"/>
    </location>
</feature>
<evidence type="ECO:0000256" key="31">
    <source>
        <dbReference type="ARBA" id="ARBA00023296"/>
    </source>
</evidence>
<evidence type="ECO:0000256" key="8">
    <source>
        <dbReference type="ARBA" id="ARBA00022510"/>
    </source>
</evidence>
<keyword evidence="16 32" id="KW-0732">Signal</keyword>
<comment type="caution">
    <text evidence="32 33">Lacks conserved residue(s) required for the propagation of feature annotation.</text>
</comment>
<keyword evidence="21 32" id="KW-1164">Virus endocytosis by host</keyword>
<comment type="domain">
    <text evidence="32">Some of the most genetically diverse regions of the viral genome are present in Env. They are called variable regions 1 through 5 (V1 through V5). Coreceptor usage of gp120 is determined mainly by the primary structure of the third variable region (V3) in the outer domain of gp120. The sequence of V3 determines which coreceptor, CCR5 and/or CXCR4 (corresponding to R5/macrophage, X4/T cell and R5X4/T cell and macrophage tropism), is used to trigger the fusion potential of the Env complex, and hence which cells the virus can infect. Binding to CCR5 involves a region adjacent in addition to V3.</text>
</comment>
<evidence type="ECO:0000256" key="11">
    <source>
        <dbReference type="ARBA" id="ARBA00022581"/>
    </source>
</evidence>
<evidence type="ECO:0000313" key="37">
    <source>
        <dbReference type="EMBL" id="QIX12947.1"/>
    </source>
</evidence>
<evidence type="ECO:0000256" key="27">
    <source>
        <dbReference type="ARBA" id="ARBA00023157"/>
    </source>
</evidence>
<feature type="disulfide bond" evidence="32">
    <location>
        <begin position="125"/>
        <end position="195"/>
    </location>
</feature>
<keyword evidence="30 32" id="KW-0449">Lipoprotein</keyword>
<keyword evidence="19 32" id="KW-1043">Host membrane</keyword>
<evidence type="ECO:0000256" key="9">
    <source>
        <dbReference type="ARBA" id="ARBA00022511"/>
    </source>
</evidence>
<evidence type="ECO:0000256" key="7">
    <source>
        <dbReference type="ARBA" id="ARBA00022506"/>
    </source>
</evidence>
<dbReference type="GO" id="GO:0019064">
    <property type="term" value="P:fusion of virus membrane with host plasma membrane"/>
    <property type="evidence" value="ECO:0007669"/>
    <property type="project" value="UniProtKB-UniRule"/>
</dbReference>
<keyword evidence="9 32" id="KW-1032">Host cell membrane</keyword>
<keyword evidence="27 32" id="KW-1015">Disulfide bond</keyword>
<evidence type="ECO:0000256" key="33">
    <source>
        <dbReference type="RuleBase" id="RU363095"/>
    </source>
</evidence>
<evidence type="ECO:0000256" key="5">
    <source>
        <dbReference type="ARBA" id="ARBA00004578"/>
    </source>
</evidence>
<dbReference type="GO" id="GO:0055036">
    <property type="term" value="C:virion membrane"/>
    <property type="evidence" value="ECO:0007669"/>
    <property type="project" value="UniProtKB-SubCell"/>
</dbReference>
<keyword evidence="25 32" id="KW-0472">Membrane</keyword>
<dbReference type="InterPro" id="IPR037527">
    <property type="entry name" value="Gp160"/>
</dbReference>
<comment type="domain">
    <text evidence="32 33">The 17 amino acids long immunosuppressive region is present in many retroviral envelope proteins. Synthetic peptides derived from this relatively conserved sequence inhibit immune function in vitro and in vivo.</text>
</comment>
<keyword evidence="20 32" id="KW-0261">Viral envelope protein</keyword>
<name>A0A6H0YYQ1_HV1</name>
<evidence type="ECO:0000256" key="17">
    <source>
        <dbReference type="ARBA" id="ARBA00022804"/>
    </source>
</evidence>
<dbReference type="InterPro" id="IPR000328">
    <property type="entry name" value="GP41-like"/>
</dbReference>
<comment type="subcellular location">
    <molecule>Surface protein gp120</molecule>
    <subcellularLocation>
        <location evidence="32">Virion membrane</location>
        <topology evidence="32">Peripheral membrane protein</topology>
    </subcellularLocation>
    <subcellularLocation>
        <location evidence="32">Host cell membrane</location>
        <topology evidence="32">Peripheral membrane protein</topology>
    </subcellularLocation>
    <subcellularLocation>
        <location evidence="32">Host endosome membrane</location>
        <topology evidence="32">Single-pass type I membrane protein</topology>
    </subcellularLocation>
    <text evidence="32">The surface protein is not anchored to the viral envelope, but associates with the extravirion surface through its binding to TM. It is probably concentrated at the site of budding and incorporated into the virions possibly by contacts between the cytoplasmic tail of Env and the N-terminus of Gag.</text>
</comment>
<comment type="function">
    <text evidence="32">Envelope glycoprotein gp160: Oligomerizes in the host endoplasmic reticulum into predominantly trimers. In a second time, gp160 transits in the host Golgi, where glycosylation is completed. The precursor is then proteolytically cleaved in the trans-Golgi and thereby activated by cellular furin or furin-like proteases to produce gp120 and gp41.</text>
</comment>
<evidence type="ECO:0000256" key="29">
    <source>
        <dbReference type="ARBA" id="ARBA00023280"/>
    </source>
</evidence>
<evidence type="ECO:0000256" key="23">
    <source>
        <dbReference type="ARBA" id="ARBA00023046"/>
    </source>
</evidence>
<comment type="PTM">
    <text evidence="32">Highly glycosylated by host. The high number of glycan on the protein is reffered to as 'glycan shield' because it contributes to hide protein sequence from adaptive immune system.</text>
</comment>
<protein>
    <recommendedName>
        <fullName evidence="32">Envelope glycoprotein gp160</fullName>
    </recommendedName>
    <alternativeName>
        <fullName evidence="32">Env polyprotein</fullName>
    </alternativeName>
    <component>
        <recommendedName>
            <fullName evidence="32">Surface protein gp120</fullName>
            <shortName evidence="32">SU</shortName>
        </recommendedName>
        <alternativeName>
            <fullName evidence="32">Glycoprotein 120</fullName>
            <shortName evidence="32">gp120</shortName>
        </alternativeName>
    </component>
    <component>
        <recommendedName>
            <fullName evidence="32">Transmembrane protein gp41</fullName>
            <shortName evidence="32">TM</shortName>
        </recommendedName>
        <alternativeName>
            <fullName evidence="32">Glycoprotein 41</fullName>
            <shortName evidence="32">gp41</shortName>
        </alternativeName>
    </component>
</protein>
<dbReference type="Pfam" id="PF00517">
    <property type="entry name" value="GP41"/>
    <property type="match status" value="1"/>
</dbReference>
<feature type="site" description="Cleavage; by host furin" evidence="32">
    <location>
        <begin position="508"/>
        <end position="509"/>
    </location>
</feature>
<dbReference type="Pfam" id="PF00516">
    <property type="entry name" value="GP120"/>
    <property type="match status" value="2"/>
</dbReference>
<evidence type="ECO:0000256" key="14">
    <source>
        <dbReference type="ARBA" id="ARBA00022692"/>
    </source>
</evidence>
<dbReference type="Gene3D" id="2.170.40.20">
    <property type="entry name" value="Human immunodeficiency virus 1, Gp160, envelope glycoprotein"/>
    <property type="match status" value="2"/>
</dbReference>
<comment type="domain">
    <text evidence="32">The membrane proximal external region (MPER) present in gp41 is a tryptophan-rich region recognized by the antibodies 2F5, Z13, and 4E10. MPER seems to play a role in fusion.</text>
</comment>
<keyword evidence="22 32" id="KW-1133">Transmembrane helix</keyword>
<dbReference type="GO" id="GO:0052031">
    <property type="term" value="P:symbiont-mediated perturbation of host defense response"/>
    <property type="evidence" value="ECO:0007669"/>
    <property type="project" value="UniProtKB-UniRule"/>
</dbReference>
<reference evidence="37" key="1">
    <citation type="journal article" date="2020" name="J. Infect. Dis.">
        <title>Blood and lymph node dissemination of clonal genome-intact HIV-1 DNA sequences during suppressive antiretroviral therapy.</title>
        <authorList>
            <person name="Kuo H.H."/>
            <person name="Banga R."/>
            <person name="Lee G.Q."/>
            <person name="Gao C."/>
            <person name="Cavassini M."/>
            <person name="Corpataux J.M."/>
            <person name="Blackmer J.E."/>
            <person name="Zur Wiesch J.S."/>
            <person name="Yu X.G."/>
            <person name="Pantaleo G."/>
            <person name="Perreau M."/>
            <person name="Lichterfeld M."/>
        </authorList>
    </citation>
    <scope>NUCLEOTIDE SEQUENCE</scope>
    <source>
        <strain evidence="37">HK_JIDLNBL_S314</strain>
    </source>
</reference>
<keyword evidence="14 32" id="KW-0812">Transmembrane</keyword>
<dbReference type="SUPFAM" id="SSF56502">
    <property type="entry name" value="gp120 core"/>
    <property type="match status" value="2"/>
</dbReference>
<comment type="miscellaneous">
    <text evidence="32">HIV-1 lineages are divided in three main groups, M (for Major), O (for Outlier), and N (for New, or Non-M, Non-O). The vast majority of strains found worldwide belong to the group M. Group O seems to be endemic to and largely confined to Cameroon and neighboring countries in West Central Africa, where these viruses represent a small minority of HIV-1 strains. The group N is represented by a limited number of isolates from Cameroonian persons. The group M is further subdivided in 9 clades or subtypes (A to D, F to H, J and K).</text>
</comment>
<dbReference type="FunFam" id="2.170.40.20:FF:000004">
    <property type="entry name" value="Envelope glycoprotein gp160"/>
    <property type="match status" value="1"/>
</dbReference>
<keyword evidence="29 32" id="KW-0899">Viral immunoevasion</keyword>
<evidence type="ECO:0000256" key="2">
    <source>
        <dbReference type="ARBA" id="ARBA00004433"/>
    </source>
</evidence>
<dbReference type="FunFam" id="1.20.5.490:FF:000001">
    <property type="entry name" value="Envelope glycoprotein gp160"/>
    <property type="match status" value="1"/>
</dbReference>
<dbReference type="FunFam" id="2.170.40.20:FF:000003">
    <property type="entry name" value="Envelope glycoprotein gp160"/>
    <property type="match status" value="1"/>
</dbReference>
<dbReference type="InterPro" id="IPR036377">
    <property type="entry name" value="Gp120_core_sf"/>
</dbReference>
<keyword evidence="7 32" id="KW-1168">Fusion of virus membrane with host membrane</keyword>
<dbReference type="GO" id="GO:0019082">
    <property type="term" value="P:viral protein processing"/>
    <property type="evidence" value="ECO:0007669"/>
    <property type="project" value="UniProtKB-UniRule"/>
</dbReference>
<evidence type="ECO:0000256" key="4">
    <source>
        <dbReference type="ARBA" id="ARBA00004563"/>
    </source>
</evidence>
<dbReference type="GO" id="GO:0019062">
    <property type="term" value="P:virion attachment to host cell"/>
    <property type="evidence" value="ECO:0007669"/>
    <property type="project" value="UniProtKB-UniRule"/>
</dbReference>
<evidence type="ECO:0000259" key="36">
    <source>
        <dbReference type="Pfam" id="PF00517"/>
    </source>
</evidence>
<feature type="region of interest" description="Fusion peptide" evidence="32">
    <location>
        <begin position="509"/>
        <end position="529"/>
    </location>
</feature>
<feature type="short sequence motif" description="YXXL motif; contains endocytosis signal" evidence="32">
    <location>
        <begin position="709"/>
        <end position="712"/>
    </location>
</feature>
<dbReference type="Gene3D" id="1.10.287.210">
    <property type="match status" value="1"/>
</dbReference>
<evidence type="ECO:0000256" key="15">
    <source>
        <dbReference type="ARBA" id="ARBA00022703"/>
    </source>
</evidence>
<keyword evidence="13 32" id="KW-0165">Cleavage on pair of basic residues</keyword>
<evidence type="ECO:0000256" key="3">
    <source>
        <dbReference type="ARBA" id="ARBA00004505"/>
    </source>
</evidence>
<keyword evidence="18 32" id="KW-0946">Virion</keyword>
<comment type="function">
    <text evidence="32">Transmembrane protein gp41: Acts as a class I viral fusion protein. Under the current model, the protein has at least 3 conformational states: pre-fusion native state, pre-hairpin intermediate state, and post-fusion hairpin state. During fusion of viral and target intracellular membranes, the coiled coil regions (heptad repeats) assume a trimer-of-hairpins structure, positioning the fusion peptide in close proximity to the C-terminal region of the ectodomain. The formation of this structure appears to drive apposition and subsequent fusion of viral and target cell membranes. Complete fusion occurs in host cell endosomes and is dynamin-dependent, however some lipid transfer might occur at the plasma membrane. The virus undergoes clathrin-dependent internalization long before endosomal fusion, thus minimizing the surface exposure of conserved viral epitopes during fusion and reducing the efficacy of inhibitors targeting these epitopes. Membranes fusion leads to delivery of the nucleocapsid into the cytoplasm.</text>
</comment>
<evidence type="ECO:0000256" key="28">
    <source>
        <dbReference type="ARBA" id="ARBA00023180"/>
    </source>
</evidence>
<keyword evidence="24 32" id="KW-0175">Coiled coil</keyword>
<feature type="disulfide bond" evidence="32">
    <location>
        <begin position="595"/>
        <end position="601"/>
    </location>
</feature>
<evidence type="ECO:0000256" key="25">
    <source>
        <dbReference type="ARBA" id="ARBA00023136"/>
    </source>
</evidence>
<keyword evidence="17 32" id="KW-1161">Viral attachment to host cell</keyword>
<evidence type="ECO:0000256" key="16">
    <source>
        <dbReference type="ARBA" id="ARBA00022729"/>
    </source>
</evidence>
<keyword evidence="10 32" id="KW-1165">Clathrin-mediated endocytosis of virus by host</keyword>
<accession>A0A6H0YYQ1</accession>
<keyword evidence="11 32" id="KW-0945">Host-virus interaction</keyword>
<comment type="domain">
    <text evidence="32">The YXXL motif is involved in determining the exact site of viral release at the surface of infected mononuclear cells and promotes endocytosis. YXXL and di-leucine endocytosis motifs interact directly or indirectly with the clathrin adapter complexes, opperate independently, and their activities are not additive.</text>
</comment>
<dbReference type="Gene3D" id="1.20.5.490">
    <property type="entry name" value="Single helix bin"/>
    <property type="match status" value="1"/>
</dbReference>
<feature type="region of interest" description="Disordered" evidence="34">
    <location>
        <begin position="716"/>
        <end position="742"/>
    </location>
</feature>
<evidence type="ECO:0000256" key="12">
    <source>
        <dbReference type="ARBA" id="ARBA00022595"/>
    </source>
</evidence>
<evidence type="ECO:0000256" key="21">
    <source>
        <dbReference type="ARBA" id="ARBA00022890"/>
    </source>
</evidence>
<evidence type="ECO:0000256" key="30">
    <source>
        <dbReference type="ARBA" id="ARBA00023288"/>
    </source>
</evidence>
<feature type="region of interest" description="MPER; binding to GalCer" evidence="32">
    <location>
        <begin position="659"/>
        <end position="680"/>
    </location>
</feature>
<organismHost>
    <name type="scientific">Homo sapiens</name>
    <name type="common">Human</name>
    <dbReference type="NCBI Taxonomy" id="9606"/>
</organismHost>
<evidence type="ECO:0000256" key="1">
    <source>
        <dbReference type="ARBA" id="ARBA00004402"/>
    </source>
</evidence>
<feature type="chain" id="PRO_5026395384" description="Transmembrane protein gp41" evidence="32">
    <location>
        <begin position="509"/>
        <end position="853"/>
    </location>
</feature>
<dbReference type="GO" id="GO:0020002">
    <property type="term" value="C:host cell plasma membrane"/>
    <property type="evidence" value="ECO:0007669"/>
    <property type="project" value="UniProtKB-SubCell"/>
</dbReference>
<dbReference type="HAMAP" id="MF_04083">
    <property type="entry name" value="HIV_ENV"/>
    <property type="match status" value="1"/>
</dbReference>
<feature type="region of interest" description="CD4-binding loop" evidence="32">
    <location>
        <begin position="361"/>
        <end position="371"/>
    </location>
</feature>
<feature type="disulfide bond" evidence="32">
    <location>
        <begin position="53"/>
        <end position="73"/>
    </location>
</feature>
<evidence type="ECO:0000256" key="6">
    <source>
        <dbReference type="ARBA" id="ARBA00004650"/>
    </source>
</evidence>
<comment type="subcellular location">
    <molecule>Transmembrane protein gp41</molecule>
    <subcellularLocation>
        <location evidence="32">Virion membrane</location>
        <topology evidence="32">Single-pass type I membrane protein</topology>
    </subcellularLocation>
    <subcellularLocation>
        <location evidence="32">Host cell membrane</location>
        <topology evidence="32">Single-pass type I membrane protein</topology>
    </subcellularLocation>
    <subcellularLocation>
        <location evidence="32">Host endosome membrane</location>
        <topology evidence="32">Single-pass type I membrane protein</topology>
    </subcellularLocation>
    <text evidence="32">It is probably concentrated at the site of budding and incorporated into the virions possibly by contacts between the cytoplasmic tail of Env and the N-terminus of Gag.</text>
</comment>
<feature type="transmembrane region" description="Helical" evidence="33">
    <location>
        <begin position="509"/>
        <end position="532"/>
    </location>
</feature>
<dbReference type="GO" id="GO:0075512">
    <property type="term" value="P:clathrin-dependent endocytosis of virus by host cell"/>
    <property type="evidence" value="ECO:0007669"/>
    <property type="project" value="UniProtKB-UniRule"/>
</dbReference>
<comment type="PTM">
    <text evidence="32">Specific enzymatic cleavages in vivo yield mature proteins. Envelope glycoproteins are synthesized as a inactive precursor that is heavily N-glycosylated and processed likely by host cell furin in the Golgi to yield the mature SU and TM proteins. The cleavage site between SU and TM requires the minimal sequence [KR]-X-[KR]-R. About 2 of the 9 disulfide bonds of gp41 are reduced by P4HB/PDI, following binding to CD4 receptor.</text>
</comment>
<comment type="similarity">
    <text evidence="32">Belongs to the HIV-1 env protein family.</text>
</comment>
<keyword evidence="8 32" id="KW-1170">Fusion of virus membrane with host endosomal membrane</keyword>
<evidence type="ECO:0000256" key="24">
    <source>
        <dbReference type="ARBA" id="ARBA00023054"/>
    </source>
</evidence>
<reference evidence="37" key="2">
    <citation type="submission" date="2020-03" db="EMBL/GenBank/DDBJ databases">
        <authorList>
            <person name="Kuo H.-H."/>
            <person name="Banga R."/>
            <person name="Lee G."/>
            <person name="Gao C."/>
            <person name="Cavassini M."/>
            <person name="Corpataux J.-M."/>
            <person name="Blackmer J."/>
            <person name="Schulze zur Wiesch J."/>
            <person name="Yu X."/>
            <person name="Pantaleo G."/>
            <person name="Perreau M."/>
            <person name="Lichterfeld M."/>
        </authorList>
    </citation>
    <scope>NUCLEOTIDE SEQUENCE</scope>
    <source>
        <strain evidence="37">HK_JIDLNBL_S314</strain>
    </source>
</reference>
<dbReference type="GO" id="GO:0044175">
    <property type="term" value="C:host cell endosome membrane"/>
    <property type="evidence" value="ECO:0007669"/>
    <property type="project" value="UniProtKB-SubCell"/>
</dbReference>
<dbReference type="CDD" id="cd09909">
    <property type="entry name" value="HIV-1-like_HR1-HR2"/>
    <property type="match status" value="1"/>
</dbReference>
<evidence type="ECO:0000256" key="20">
    <source>
        <dbReference type="ARBA" id="ARBA00022879"/>
    </source>
</evidence>
<proteinExistence type="inferred from homology"/>
<keyword evidence="26 32" id="KW-0564">Palmitate</keyword>
<keyword evidence="15 32" id="KW-0053">Apoptosis</keyword>
<evidence type="ECO:0000256" key="32">
    <source>
        <dbReference type="HAMAP-Rule" id="MF_04083"/>
    </source>
</evidence>
<feature type="domain" description="Human immunodeficiency virus 1 envelope glycoprotein Gp120" evidence="35">
    <location>
        <begin position="33"/>
        <end position="134"/>
    </location>
</feature>
<keyword evidence="31 32" id="KW-1160">Virus entry into host cell</keyword>
<keyword evidence="28 32" id="KW-0325">Glycoprotein</keyword>
<keyword evidence="12 32" id="KW-1162">Viral penetration into host cytoplasm</keyword>
<feature type="transmembrane region" description="Helical" evidence="33">
    <location>
        <begin position="12"/>
        <end position="30"/>
    </location>
</feature>
<dbReference type="GO" id="GO:1903911">
    <property type="term" value="P:positive regulation of receptor clustering"/>
    <property type="evidence" value="ECO:0007669"/>
    <property type="project" value="UniProtKB-UniRule"/>
</dbReference>
<evidence type="ECO:0000256" key="19">
    <source>
        <dbReference type="ARBA" id="ARBA00022870"/>
    </source>
</evidence>
<evidence type="ECO:0000256" key="26">
    <source>
        <dbReference type="ARBA" id="ARBA00023139"/>
    </source>
</evidence>
<comment type="subcellular location">
    <subcellularLocation>
        <location evidence="3">Host cell membrane</location>
        <topology evidence="3">Peripheral membrane protein</topology>
    </subcellularLocation>
    <subcellularLocation>
        <location evidence="1">Host cell membrane</location>
        <topology evidence="1">Single-pass type I membrane protein</topology>
    </subcellularLocation>
    <subcellularLocation>
        <location evidence="2">Host endosome membrane</location>
        <topology evidence="2">Peripheral membrane protein</topology>
    </subcellularLocation>
    <subcellularLocation>
        <location evidence="5">Host endosome membrane</location>
        <topology evidence="5">Single-pass type I membrane protein</topology>
    </subcellularLocation>
    <subcellularLocation>
        <location evidence="6">Virion membrane</location>
        <topology evidence="6">Peripheral membrane protein</topology>
    </subcellularLocation>
    <subcellularLocation>
        <location evidence="4">Virion membrane</location>
        <topology evidence="4">Single-pass type I membrane protein</topology>
    </subcellularLocation>
</comment>
<dbReference type="InterPro" id="IPR000777">
    <property type="entry name" value="HIV1_Gp120"/>
</dbReference>
<feature type="transmembrane region" description="Helical" evidence="33">
    <location>
        <begin position="675"/>
        <end position="702"/>
    </location>
</feature>
<evidence type="ECO:0000256" key="18">
    <source>
        <dbReference type="ARBA" id="ARBA00022844"/>
    </source>
</evidence>
<feature type="lipid moiety-binding region" description="S-palmitoyl cysteine; by host" evidence="32">
    <location>
        <position position="761"/>
    </location>
</feature>
<comment type="miscellaneous">
    <text evidence="32">Inhibitors targeting HIV-1 viral envelope proteins are used as antiretroviral drugs. Attachment of virions to the cell surface via non-specific interactions and CD4 binding can be blocked by inhibitors that include cyanovirin-N, cyclotriazadisulfonamide analogs, PRO 2000, TNX 355 and PRO 542. In addition, BMS 806 can block CD4-induced conformational changes. Env interactions with the coreceptor molecules can be targeted by CCR5 antagonists including SCH-D, maraviroc (UK 427857) and aplaviroc (GW 873140), and the CXCR4 antagonist AMD 070. Fusion of viral and cellular membranes can be inhibited by peptides such as enfuvirtide and tifuvirtide (T 1249). Resistance to inhibitors associated with mutations in Env are observed. Most of the time, single mutations confer only a modest reduction in drug susceptibility. Combination of several mutations is usually required to develop a high-level drug resistance.</text>
</comment>
<organism evidence="37">
    <name type="scientific">Human immunodeficiency virus type 1</name>
    <name type="common">HIV-1</name>
    <dbReference type="NCBI Taxonomy" id="11676"/>
    <lineage>
        <taxon>Viruses</taxon>
        <taxon>Riboviria</taxon>
        <taxon>Pararnavirae</taxon>
        <taxon>Artverviricota</taxon>
        <taxon>Revtraviricetes</taxon>
        <taxon>Ortervirales</taxon>
        <taxon>Retroviridae</taxon>
        <taxon>Orthoretrovirinae</taxon>
        <taxon>Lentivirus</taxon>
        <taxon>Lentivirus humimdef1</taxon>
    </lineage>
</organism>
<dbReference type="GO" id="GO:0019031">
    <property type="term" value="C:viral envelope"/>
    <property type="evidence" value="ECO:0007669"/>
    <property type="project" value="UniProtKB-KW"/>
</dbReference>
<keyword evidence="23 32" id="KW-1039">Host endosome</keyword>
<feature type="domain" description="Human immunodeficiency virus 1 envelope glycoprotein Gp120" evidence="35">
    <location>
        <begin position="145"/>
        <end position="508"/>
    </location>
</feature>
<comment type="PTM">
    <text evidence="32">Palmitoylation of the transmembrane protein and of Env polyprotein (prior to its proteolytic cleavage) is essential for their association with host cell membrane lipid rafts. Palmitoylation is therefore required for envelope trafficking to classical lipid rafts, but not for viral replication.</text>
</comment>
<dbReference type="SUPFAM" id="SSF58069">
    <property type="entry name" value="Virus ectodomain"/>
    <property type="match status" value="1"/>
</dbReference>
<dbReference type="GO" id="GO:0039654">
    <property type="term" value="P:fusion of virus membrane with host endosome membrane"/>
    <property type="evidence" value="ECO:0007669"/>
    <property type="project" value="UniProtKB-UniRule"/>
</dbReference>
<feature type="topological domain" description="Cytoplasmic" evidence="32">
    <location>
        <begin position="703"/>
        <end position="853"/>
    </location>
</feature>
<feature type="disulfide bond" evidence="32">
    <location>
        <begin position="118"/>
        <end position="204"/>
    </location>
</feature>
<comment type="domain">
    <text evidence="32">The CD4-binding region is targeted by the antibody b12.</text>
</comment>
<evidence type="ECO:0000259" key="35">
    <source>
        <dbReference type="Pfam" id="PF00516"/>
    </source>
</evidence>
<gene>
    <name evidence="32 37" type="primary">env</name>
</gene>
<dbReference type="GO" id="GO:0016020">
    <property type="term" value="C:membrane"/>
    <property type="evidence" value="ECO:0007669"/>
    <property type="project" value="UniProtKB-UniRule"/>
</dbReference>
<dbReference type="GO" id="GO:0005198">
    <property type="term" value="F:structural molecule activity"/>
    <property type="evidence" value="ECO:0007669"/>
    <property type="project" value="UniProtKB-UniRule"/>
</dbReference>
<feature type="domain" description="Retroviral envelope protein GP41-like" evidence="36">
    <location>
        <begin position="527"/>
        <end position="716"/>
    </location>
</feature>
<comment type="function">
    <text evidence="32">Surface protein gp120: Attaches the virus to the host lymphoid cell by binding to the primary receptor CD4. This interaction induces a structural rearrangement creating a high affinity binding site for a chemokine coreceptor like CXCR4 and/or CCR5. Acts as a ligand for CD209/DC-SIGN and CLEC4M/DC-SIGNR, which are respectively found on dendritic cells (DCs), and on endothelial cells of liver sinusoids and lymph node sinuses. These interactions allow capture of viral particles at mucosal surfaces by these cells and subsequent transmission to permissive cells. HIV subverts the migration properties of dendritic cells to gain access to CD4+ T-cells in lymph nodes. Virus transmission to permissive T-cells occurs either in trans (without DCs infection, through viral capture and transmission), or in cis (following DCs productive infection, through the usual CD4-gp120 interaction), thereby inducing a robust infection. In trans infection, bound virions remain infectious over days and it is proposed that they are not degraded, but protected in non-lysosomal acidic organelles within the DCs close to the cell membrane thus contributing to the viral infectious potential during DCs' migration from the periphery to the lymphoid tissues. On arrival at lymphoid tissues, intact virions recycle back to DCs' cell surface allowing virus transmission to CD4+ T-cells.</text>
</comment>
<dbReference type="FunFam" id="1.10.287.210:FF:000001">
    <property type="entry name" value="Envelope glycoprotein gp160"/>
    <property type="match status" value="1"/>
</dbReference>
<comment type="subunit">
    <text evidence="32">The mature envelope protein (Env) consists of a homotrimer of non-covalently associated gp120-gp41 heterodimers. The resulting complex protrudes from the virus surface as a spike. There seems to be as few as 10 spikes on the average virion. Surface protein gp120 interacts with host CD4, CCR5 and CXCR4. Gp120 also interacts with the C-type lectins CD209/DC-SIGN and CLEC4M/DC-SIGNR (collectively referred to as DC-SIGN(R)). Gp120 and gp41 interact with GalCer. Gp120 interacts with host ITGA4/ITGB7 complex; on CD4+ T-cells, this interaction results in rapid activation of integrin ITGAL/LFA-1, which facilitates efficient cell-to-cell spreading of HIV-1. Gp120 interacts with cell-associated heparan sulfate; this interaction increases virus infectivity on permissive cells and may be involved in infection of CD4- cells.</text>
</comment>
<evidence type="ECO:0000256" key="34">
    <source>
        <dbReference type="SAM" id="MobiDB-lite"/>
    </source>
</evidence>
<evidence type="ECO:0000256" key="13">
    <source>
        <dbReference type="ARBA" id="ARBA00022685"/>
    </source>
</evidence>
<evidence type="ECO:0000256" key="10">
    <source>
        <dbReference type="ARBA" id="ARBA00022570"/>
    </source>
</evidence>
<sequence length="853" mass="96635">MKVKGIKKNYQHWWTWGMMLLGILMICSATEKLWVTVYYGVPVWKNATTTLFCASDAKAYDAEKHNVWATHACVPTDPNPQEIKLENVTEYYNMWKNNMVEQMHEDVISLWDQSLKPCVKLTPLCVTLNCTDKDAMDVNGNTAEEGEIKNCSFNITTNIRDKMQKAYATFYKLDVAPIDNSTTNTSYINYRLISCNTSVITQACPKVSFEPIPIHYCTPAGFAILQCNDKKFSGTGPCKNVSTVQCTHGIRPVVSTQLLLNGSLAEEEVVIRSENFTDNAKTIIVQLKSPVNIICIRPNNNTRRSIHIGPGSAYFKAGDIIGDIRQAHCNVSIREWNNTLIQVVDKLREQFENKTISFRPSSGGDLEIVMHNFNCGGEFFYCNTTGLFNSTWYRNTTELNNTEGKNITLPCKIKQFINLWQEVGKAMYAPPIQGQIRCSSNITGLLLTRDGGNNGNNATNDTEIFRPGGGDMRDNWRSELYKYKVVQIEPLGIAPTRAKRRVVQREKRAVGIGALFLGFLGAAGSTMGAASVTLTVQARQLLSGIVQQQNNLLKAIEAQQHLLQLTVWGIKQLQARVLAVERYLKDQQLLGIWGCSGKLICTTAVPWNASWSNKSLDKIWQNMTWMEWEREIDNYTDLIYTLLEASQNQQEKNEQELLELDKWASLWNWFDITQWLWYIKIFIMIVGGLVGLRIVFTVLSLVNRIRQGYSPLSFQTHLPATRGPDRPEGIEEEGGERDRDTSGRSVNGFLALIWIDLRSLCLFSYHRLRDLLLIVARIVELLGRRGWEALKYCWNLLQYWSRELKNSAVSLLNATAVAVAEGTDRVIEVLQRAGRAILHIPTRIRQGAERALV</sequence>
<feature type="chain" id="PRO_5026395385" description="Envelope glycoprotein gp160" evidence="32">
    <location>
        <begin position="32"/>
        <end position="853"/>
    </location>
</feature>
<dbReference type="GO" id="GO:1903908">
    <property type="term" value="P:positive regulation of plasma membrane raft polarization"/>
    <property type="evidence" value="ECO:0007669"/>
    <property type="project" value="UniProtKB-UniRule"/>
</dbReference>
<dbReference type="EMBL" id="MT155196">
    <property type="protein sequence ID" value="QIX12947.1"/>
    <property type="molecule type" value="Genomic_DNA"/>
</dbReference>
<feature type="region of interest" description="Immunosuppression" evidence="32">
    <location>
        <begin position="571"/>
        <end position="589"/>
    </location>
</feature>
<feature type="coiled-coil region" evidence="32">
    <location>
        <begin position="630"/>
        <end position="664"/>
    </location>
</feature>
<evidence type="ECO:0000256" key="22">
    <source>
        <dbReference type="ARBA" id="ARBA00022989"/>
    </source>
</evidence>